<evidence type="ECO:0000256" key="2">
    <source>
        <dbReference type="RuleBase" id="RU363055"/>
    </source>
</evidence>
<dbReference type="AlphaFoldDB" id="A0A8T2S107"/>
<dbReference type="EC" id="2.4.2.-" evidence="2"/>
<keyword evidence="2" id="KW-0961">Cell wall biogenesis/degradation</keyword>
<keyword evidence="2" id="KW-0735">Signal-anchor</keyword>
<keyword evidence="2" id="KW-0333">Golgi apparatus</keyword>
<proteinExistence type="inferred from homology"/>
<evidence type="ECO:0000256" key="1">
    <source>
        <dbReference type="ARBA" id="ARBA00007033"/>
    </source>
</evidence>
<keyword evidence="2" id="KW-0808">Transferase</keyword>
<reference evidence="4 5" key="1">
    <citation type="submission" date="2021-08" db="EMBL/GenBank/DDBJ databases">
        <title>WGS assembly of Ceratopteris richardii.</title>
        <authorList>
            <person name="Marchant D.B."/>
            <person name="Chen G."/>
            <person name="Jenkins J."/>
            <person name="Shu S."/>
            <person name="Leebens-Mack J."/>
            <person name="Grimwood J."/>
            <person name="Schmutz J."/>
            <person name="Soltis P."/>
            <person name="Soltis D."/>
            <person name="Chen Z.-H."/>
        </authorList>
    </citation>
    <scope>NUCLEOTIDE SEQUENCE [LARGE SCALE GENOMIC DNA]</scope>
    <source>
        <strain evidence="4">Whitten #5841</strain>
        <tissue evidence="4">Leaf</tissue>
    </source>
</reference>
<protein>
    <recommendedName>
        <fullName evidence="2">Glycosyltransferase</fullName>
        <ecNumber evidence="2">2.4.2.-</ecNumber>
    </recommendedName>
</protein>
<sequence length="293" mass="34001">MRERWKAYTLAEAVHAIARKKTIIVCAVSQRHLPFLLNWIASIARHHRHHEVLIIAEDYATLYRVNEKWPGHAVLIPPAPQLQEEHKFGSHFARHTFVYLLGFCDFTSRRPRHLLSILEFGYSVLYNDVDMVWVKDPFPYFKEHYDLYFTDDINVVSLHYRDGLPNICTCMLFVRPTTGGKLVISEWIKQIEAQVWSASNKANDQPAFNRALNKTASSVKGYLLPQEAFPSGGIYFRNASWRTETSGRHAIIHNNYIVGFDNKLKRFREFGLWYVDDTATDVADGLMHLTTMD</sequence>
<evidence type="ECO:0000259" key="3">
    <source>
        <dbReference type="Pfam" id="PF03407"/>
    </source>
</evidence>
<organism evidence="4 5">
    <name type="scientific">Ceratopteris richardii</name>
    <name type="common">Triangle waterfern</name>
    <dbReference type="NCBI Taxonomy" id="49495"/>
    <lineage>
        <taxon>Eukaryota</taxon>
        <taxon>Viridiplantae</taxon>
        <taxon>Streptophyta</taxon>
        <taxon>Embryophyta</taxon>
        <taxon>Tracheophyta</taxon>
        <taxon>Polypodiopsida</taxon>
        <taxon>Polypodiidae</taxon>
        <taxon>Polypodiales</taxon>
        <taxon>Pteridineae</taxon>
        <taxon>Pteridaceae</taxon>
        <taxon>Parkerioideae</taxon>
        <taxon>Ceratopteris</taxon>
    </lineage>
</organism>
<dbReference type="Pfam" id="PF03407">
    <property type="entry name" value="Nucleotid_trans"/>
    <property type="match status" value="1"/>
</dbReference>
<comment type="subcellular location">
    <subcellularLocation>
        <location evidence="2">Golgi apparatus membrane</location>
        <topology evidence="2">Single-pass type II membrane protein</topology>
    </subcellularLocation>
</comment>
<dbReference type="InterPro" id="IPR029044">
    <property type="entry name" value="Nucleotide-diphossugar_trans"/>
</dbReference>
<accession>A0A8T2S107</accession>
<dbReference type="SUPFAM" id="SSF53448">
    <property type="entry name" value="Nucleotide-diphospho-sugar transferases"/>
    <property type="match status" value="1"/>
</dbReference>
<keyword evidence="2" id="KW-0812">Transmembrane</keyword>
<dbReference type="OrthoDB" id="540503at2759"/>
<dbReference type="EMBL" id="CM035428">
    <property type="protein sequence ID" value="KAH7301408.1"/>
    <property type="molecule type" value="Genomic_DNA"/>
</dbReference>
<feature type="domain" description="Nucleotide-diphospho-sugar transferase" evidence="3">
    <location>
        <begin position="49"/>
        <end position="267"/>
    </location>
</feature>
<name>A0A8T2S107_CERRI</name>
<comment type="similarity">
    <text evidence="1 2">Belongs to the glycosyltransferase 77 family.</text>
</comment>
<dbReference type="PANTHER" id="PTHR47032:SF1">
    <property type="entry name" value="UDP-D-XYLOSE:L-FUCOSE ALPHA-1,3-D-XYLOSYLTRANSFERASE-RELATED"/>
    <property type="match status" value="1"/>
</dbReference>
<evidence type="ECO:0000313" key="5">
    <source>
        <dbReference type="Proteomes" id="UP000825935"/>
    </source>
</evidence>
<dbReference type="GO" id="GO:0035252">
    <property type="term" value="F:UDP-xylosyltransferase activity"/>
    <property type="evidence" value="ECO:0007669"/>
    <property type="project" value="TreeGrafter"/>
</dbReference>
<gene>
    <name evidence="4" type="ORF">KP509_23G024800</name>
</gene>
<keyword evidence="5" id="KW-1185">Reference proteome</keyword>
<comment type="caution">
    <text evidence="4">The sequence shown here is derived from an EMBL/GenBank/DDBJ whole genome shotgun (WGS) entry which is preliminary data.</text>
</comment>
<keyword evidence="2" id="KW-0328">Glycosyltransferase</keyword>
<dbReference type="PANTHER" id="PTHR47032">
    <property type="entry name" value="UDP-D-XYLOSE:L-FUCOSE ALPHA-1,3-D-XYLOSYLTRANSFERASE-RELATED"/>
    <property type="match status" value="1"/>
</dbReference>
<dbReference type="GO" id="GO:0010306">
    <property type="term" value="P:rhamnogalacturonan II biosynthetic process"/>
    <property type="evidence" value="ECO:0007669"/>
    <property type="project" value="TreeGrafter"/>
</dbReference>
<dbReference type="InterPro" id="IPR052636">
    <property type="entry name" value="UDP-D-xylose:L-fucose_XylT"/>
</dbReference>
<dbReference type="InterPro" id="IPR005069">
    <property type="entry name" value="Nucl-diP-sugar_transferase"/>
</dbReference>
<dbReference type="OMA" id="ESPLFMF"/>
<evidence type="ECO:0000313" key="4">
    <source>
        <dbReference type="EMBL" id="KAH7301408.1"/>
    </source>
</evidence>
<dbReference type="Proteomes" id="UP000825935">
    <property type="component" value="Chromosome 23"/>
</dbReference>
<dbReference type="GO" id="GO:0000139">
    <property type="term" value="C:Golgi membrane"/>
    <property type="evidence" value="ECO:0007669"/>
    <property type="project" value="UniProtKB-SubCell"/>
</dbReference>